<evidence type="ECO:0000313" key="1">
    <source>
        <dbReference type="EMBL" id="KKN14712.1"/>
    </source>
</evidence>
<dbReference type="EMBL" id="LAZR01003791">
    <property type="protein sequence ID" value="KKN14712.1"/>
    <property type="molecule type" value="Genomic_DNA"/>
</dbReference>
<protein>
    <submittedName>
        <fullName evidence="1">Uncharacterized protein</fullName>
    </submittedName>
</protein>
<organism evidence="1">
    <name type="scientific">marine sediment metagenome</name>
    <dbReference type="NCBI Taxonomy" id="412755"/>
    <lineage>
        <taxon>unclassified sequences</taxon>
        <taxon>metagenomes</taxon>
        <taxon>ecological metagenomes</taxon>
    </lineage>
</organism>
<dbReference type="AlphaFoldDB" id="A0A0F9NRI8"/>
<gene>
    <name evidence="1" type="ORF">LCGC14_0993410</name>
</gene>
<name>A0A0F9NRI8_9ZZZZ</name>
<sequence>MTWTLIEAQASRDEAVNLYVGGADANSPPLSVVTWTNFDLVNDGHEFYNMGFDMLMLWNEDNSNAQMVIEAQQEIGGFPHQDITFLVTAETTHPTLVFFTPFRKIIFDGADPTDSPMHIRVSVSNPGDFIAGNLKIAVLRIMPSV</sequence>
<proteinExistence type="predicted"/>
<comment type="caution">
    <text evidence="1">The sequence shown here is derived from an EMBL/GenBank/DDBJ whole genome shotgun (WGS) entry which is preliminary data.</text>
</comment>
<accession>A0A0F9NRI8</accession>
<reference evidence="1" key="1">
    <citation type="journal article" date="2015" name="Nature">
        <title>Complex archaea that bridge the gap between prokaryotes and eukaryotes.</title>
        <authorList>
            <person name="Spang A."/>
            <person name="Saw J.H."/>
            <person name="Jorgensen S.L."/>
            <person name="Zaremba-Niedzwiedzka K."/>
            <person name="Martijn J."/>
            <person name="Lind A.E."/>
            <person name="van Eijk R."/>
            <person name="Schleper C."/>
            <person name="Guy L."/>
            <person name="Ettema T.J."/>
        </authorList>
    </citation>
    <scope>NUCLEOTIDE SEQUENCE</scope>
</reference>